<evidence type="ECO:0000259" key="2">
    <source>
        <dbReference type="Pfam" id="PF00501"/>
    </source>
</evidence>
<dbReference type="SUPFAM" id="SSF56801">
    <property type="entry name" value="Acetyl-CoA synthetase-like"/>
    <property type="match status" value="1"/>
</dbReference>
<dbReference type="EMBL" id="JAPFFF010000010">
    <property type="protein sequence ID" value="KAK8881482.1"/>
    <property type="molecule type" value="Genomic_DNA"/>
</dbReference>
<dbReference type="Proteomes" id="UP001470230">
    <property type="component" value="Unassembled WGS sequence"/>
</dbReference>
<dbReference type="Gene3D" id="3.40.50.12780">
    <property type="entry name" value="N-terminal domain of ligase-like"/>
    <property type="match status" value="2"/>
</dbReference>
<accession>A0ABR2JRF2</accession>
<dbReference type="PANTHER" id="PTHR43272:SF91">
    <property type="entry name" value="CARRIER DOMAIN-CONTAINING PROTEIN"/>
    <property type="match status" value="1"/>
</dbReference>
<sequence length="930" mass="106404">MISKFLNKNFAKYKDRPLFGTRKSYSNQFEWSTYQDIYIKSQHLAFFLSKNITIPPADVFPFGTVCICSENCEEWMIADFACSLLGLVSVGFHSSWPLEESITISNDIYASAAIVGSKQLDYFLKIAEKQKSLKLIICIDDENAQKNSNIISLSDIYKIPLESFETLPNDYHTIIYSSGTTGSPKGLPVTRKRSLAHGMDRGIVWQLLHVGGQIAFARNDFEGILQDAKTIEPSLIMSMPHLWNDLYHKYKDVIQKLIVEYLEKVEKITSPSQNLIDLLVNCCEEENQKNPIITDILKEAKETIINSVGTKCKVIGTGGSSISDQVLHFLKDIFKEAQIFNAYGTTEVPGISTNGRISDNIELKLVDCPECGYVSTETDKVGEIVVKMPDMVTAYWGNREESIRSTRQNFKDGWYYTQDIGRLDSSGNLSIIDRKSDLVELYVNGRSEWFPTGPLENLYLSSSKLIKNIYLHGDRMQSYMVAVVVPIESEKVSRHQILNELRETAKAHNLGPSKIPRGIVISDHEWTPSTGELSPTNKLRRSVLLKNFKGQIDSEYTRITVLEEKKEKIKKDENFDYIDYKFMCDDEEDSQTLDEIFRPIRDSILKLREIAVTSREKMEKYEEKVSQETQELKTKCFKENDQAFLKIEDDVSFSNFFNTVSQNKELVTEACKDRENARYAGDPDLQAVDGQINRQIHHLVEVASEIGESLPYQITCGLVKLSPAQIKDRKGNCLSESQAPSSWEVWCDMCGDLIEVGKHGEGTPRYKCLDCSKVYCCSCYEKLAKLKVMAESHKKWKIPFECFTNNHYLSKENMKFLRTELNTLRSSKSLSEIFEKIHFLYGNRILIGRNENCDKIVTYNEAHDHLADSGNKIIQMIKNDIDQNDQEIIHKLFLNKIDDWPVIVHVKKDEIESVVVWNTMYNGGRLIIDN</sequence>
<evidence type="ECO:0000313" key="4">
    <source>
        <dbReference type="Proteomes" id="UP001470230"/>
    </source>
</evidence>
<proteinExistence type="predicted"/>
<gene>
    <name evidence="3" type="ORF">M9Y10_004218</name>
</gene>
<evidence type="ECO:0000313" key="3">
    <source>
        <dbReference type="EMBL" id="KAK8881482.1"/>
    </source>
</evidence>
<name>A0ABR2JRF2_9EUKA</name>
<organism evidence="3 4">
    <name type="scientific">Tritrichomonas musculus</name>
    <dbReference type="NCBI Taxonomy" id="1915356"/>
    <lineage>
        <taxon>Eukaryota</taxon>
        <taxon>Metamonada</taxon>
        <taxon>Parabasalia</taxon>
        <taxon>Tritrichomonadida</taxon>
        <taxon>Tritrichomonadidae</taxon>
        <taxon>Tritrichomonas</taxon>
    </lineage>
</organism>
<dbReference type="InterPro" id="IPR020845">
    <property type="entry name" value="AMP-binding_CS"/>
</dbReference>
<dbReference type="InterPro" id="IPR000873">
    <property type="entry name" value="AMP-dep_synth/lig_dom"/>
</dbReference>
<evidence type="ECO:0000256" key="1">
    <source>
        <dbReference type="SAM" id="Coils"/>
    </source>
</evidence>
<dbReference type="InterPro" id="IPR042099">
    <property type="entry name" value="ANL_N_sf"/>
</dbReference>
<keyword evidence="4" id="KW-1185">Reference proteome</keyword>
<keyword evidence="1" id="KW-0175">Coiled coil</keyword>
<dbReference type="Pfam" id="PF00501">
    <property type="entry name" value="AMP-binding"/>
    <property type="match status" value="1"/>
</dbReference>
<comment type="caution">
    <text evidence="3">The sequence shown here is derived from an EMBL/GenBank/DDBJ whole genome shotgun (WGS) entry which is preliminary data.</text>
</comment>
<protein>
    <recommendedName>
        <fullName evidence="2">AMP-dependent synthetase/ligase domain-containing protein</fullName>
    </recommendedName>
</protein>
<feature type="coiled-coil region" evidence="1">
    <location>
        <begin position="604"/>
        <end position="631"/>
    </location>
</feature>
<feature type="domain" description="AMP-dependent synthetase/ligase" evidence="2">
    <location>
        <begin position="10"/>
        <end position="195"/>
    </location>
</feature>
<dbReference type="PANTHER" id="PTHR43272">
    <property type="entry name" value="LONG-CHAIN-FATTY-ACID--COA LIGASE"/>
    <property type="match status" value="1"/>
</dbReference>
<dbReference type="PROSITE" id="PS00455">
    <property type="entry name" value="AMP_BINDING"/>
    <property type="match status" value="1"/>
</dbReference>
<dbReference type="CDD" id="cd19757">
    <property type="entry name" value="Bbox1"/>
    <property type="match status" value="1"/>
</dbReference>
<reference evidence="3 4" key="1">
    <citation type="submission" date="2024-04" db="EMBL/GenBank/DDBJ databases">
        <title>Tritrichomonas musculus Genome.</title>
        <authorList>
            <person name="Alves-Ferreira E."/>
            <person name="Grigg M."/>
            <person name="Lorenzi H."/>
            <person name="Galac M."/>
        </authorList>
    </citation>
    <scope>NUCLEOTIDE SEQUENCE [LARGE SCALE GENOMIC DNA]</scope>
    <source>
        <strain evidence="3 4">EAF2021</strain>
    </source>
</reference>